<dbReference type="STRING" id="1458425.SRAA_1331"/>
<dbReference type="InterPro" id="IPR004797">
    <property type="entry name" value="Competence_ComEC/Rec2"/>
</dbReference>
<dbReference type="InterPro" id="IPR052159">
    <property type="entry name" value="Competence_DNA_uptake"/>
</dbReference>
<dbReference type="InterPro" id="IPR036866">
    <property type="entry name" value="RibonucZ/Hydroxyglut_hydro"/>
</dbReference>
<accession>A0A060NJA7</accession>
<dbReference type="SMART" id="SM00849">
    <property type="entry name" value="Lactamase_B"/>
    <property type="match status" value="1"/>
</dbReference>
<feature type="transmembrane region" description="Helical" evidence="7">
    <location>
        <begin position="7"/>
        <end position="27"/>
    </location>
</feature>
<dbReference type="CDD" id="cd07731">
    <property type="entry name" value="ComA-like_MBL-fold"/>
    <property type="match status" value="1"/>
</dbReference>
<proteinExistence type="predicted"/>
<feature type="region of interest" description="Disordered" evidence="6">
    <location>
        <begin position="136"/>
        <end position="163"/>
    </location>
</feature>
<feature type="transmembrane region" description="Helical" evidence="7">
    <location>
        <begin position="516"/>
        <end position="536"/>
    </location>
</feature>
<feature type="transmembrane region" description="Helical" evidence="7">
    <location>
        <begin position="491"/>
        <end position="510"/>
    </location>
</feature>
<dbReference type="RefSeq" id="WP_045531606.1">
    <property type="nucleotide sequence ID" value="NZ_AP014568.1"/>
</dbReference>
<dbReference type="AlphaFoldDB" id="A0A060NJA7"/>
<dbReference type="GO" id="GO:0030420">
    <property type="term" value="P:establishment of competence for transformation"/>
    <property type="evidence" value="ECO:0007669"/>
    <property type="project" value="InterPro"/>
</dbReference>
<evidence type="ECO:0000256" key="6">
    <source>
        <dbReference type="SAM" id="MobiDB-lite"/>
    </source>
</evidence>
<dbReference type="InterPro" id="IPR004477">
    <property type="entry name" value="ComEC_N"/>
</dbReference>
<evidence type="ECO:0000313" key="10">
    <source>
        <dbReference type="Proteomes" id="UP000067461"/>
    </source>
</evidence>
<evidence type="ECO:0000256" key="7">
    <source>
        <dbReference type="SAM" id="Phobius"/>
    </source>
</evidence>
<dbReference type="Pfam" id="PF13567">
    <property type="entry name" value="DUF4131"/>
    <property type="match status" value="2"/>
</dbReference>
<comment type="subcellular location">
    <subcellularLocation>
        <location evidence="1">Cell membrane</location>
        <topology evidence="1">Multi-pass membrane protein</topology>
    </subcellularLocation>
</comment>
<feature type="transmembrane region" description="Helical" evidence="7">
    <location>
        <begin position="386"/>
        <end position="404"/>
    </location>
</feature>
<feature type="region of interest" description="Disordered" evidence="6">
    <location>
        <begin position="179"/>
        <end position="205"/>
    </location>
</feature>
<dbReference type="InterPro" id="IPR035681">
    <property type="entry name" value="ComA-like_MBL"/>
</dbReference>
<reference evidence="9 10" key="1">
    <citation type="journal article" date="2014" name="Nat. Commun.">
        <title>Physiological and genomic features of highly alkaliphilic hydrogen-utilizing Betaproteobacteria from a continental serpentinizing site.</title>
        <authorList>
            <person name="Suzuki S."/>
            <person name="Kuenen J.G."/>
            <person name="Schipper K."/>
            <person name="van der Velde S."/>
            <person name="Ishii S."/>
            <person name="Wu A."/>
            <person name="Sorokin D.Y."/>
            <person name="Tenney A."/>
            <person name="Meng X.Y."/>
            <person name="Morrill P.L."/>
            <person name="Kamagata Y."/>
            <person name="Muyzer G."/>
            <person name="Nealson K.H."/>
        </authorList>
    </citation>
    <scope>NUCLEOTIDE SEQUENCE [LARGE SCALE GENOMIC DNA]</scope>
    <source>
        <strain evidence="9 10">A1</strain>
    </source>
</reference>
<evidence type="ECO:0000256" key="1">
    <source>
        <dbReference type="ARBA" id="ARBA00004651"/>
    </source>
</evidence>
<feature type="domain" description="Metallo-beta-lactamase" evidence="8">
    <location>
        <begin position="605"/>
        <end position="793"/>
    </location>
</feature>
<dbReference type="PANTHER" id="PTHR30619">
    <property type="entry name" value="DNA INTERNALIZATION/COMPETENCE PROTEIN COMEC/REC2"/>
    <property type="match status" value="1"/>
</dbReference>
<evidence type="ECO:0000256" key="2">
    <source>
        <dbReference type="ARBA" id="ARBA00022475"/>
    </source>
</evidence>
<dbReference type="Proteomes" id="UP000067461">
    <property type="component" value="Chromosome"/>
</dbReference>
<dbReference type="HOGENOM" id="CLU_010363_3_0_4"/>
<organism evidence="9 10">
    <name type="scientific">Serpentinimonas raichei</name>
    <dbReference type="NCBI Taxonomy" id="1458425"/>
    <lineage>
        <taxon>Bacteria</taxon>
        <taxon>Pseudomonadati</taxon>
        <taxon>Pseudomonadota</taxon>
        <taxon>Betaproteobacteria</taxon>
        <taxon>Burkholderiales</taxon>
        <taxon>Comamonadaceae</taxon>
        <taxon>Serpentinimonas</taxon>
    </lineage>
</organism>
<feature type="transmembrane region" description="Helical" evidence="7">
    <location>
        <begin position="33"/>
        <end position="55"/>
    </location>
</feature>
<evidence type="ECO:0000313" key="9">
    <source>
        <dbReference type="EMBL" id="BAO81185.1"/>
    </source>
</evidence>
<feature type="transmembrane region" description="Helical" evidence="7">
    <location>
        <begin position="465"/>
        <end position="484"/>
    </location>
</feature>
<keyword evidence="10" id="KW-1185">Reference proteome</keyword>
<evidence type="ECO:0000259" key="8">
    <source>
        <dbReference type="SMART" id="SM00849"/>
    </source>
</evidence>
<protein>
    <submittedName>
        <fullName evidence="9">Predicted membrane metal-binding protein</fullName>
    </submittedName>
</protein>
<keyword evidence="5 7" id="KW-0472">Membrane</keyword>
<evidence type="ECO:0000256" key="4">
    <source>
        <dbReference type="ARBA" id="ARBA00022989"/>
    </source>
</evidence>
<dbReference type="InterPro" id="IPR025405">
    <property type="entry name" value="DUF4131"/>
</dbReference>
<dbReference type="Pfam" id="PF03772">
    <property type="entry name" value="Competence"/>
    <property type="match status" value="1"/>
</dbReference>
<feature type="transmembrane region" description="Helical" evidence="7">
    <location>
        <begin position="323"/>
        <end position="346"/>
    </location>
</feature>
<gene>
    <name evidence="9" type="ORF">SRAA_1331</name>
</gene>
<keyword evidence="4 7" id="KW-1133">Transmembrane helix</keyword>
<dbReference type="Gene3D" id="3.60.15.10">
    <property type="entry name" value="Ribonuclease Z/Hydroxyacylglutathione hydrolase-like"/>
    <property type="match status" value="1"/>
</dbReference>
<feature type="transmembrane region" description="Helical" evidence="7">
    <location>
        <begin position="548"/>
        <end position="566"/>
    </location>
</feature>
<dbReference type="GO" id="GO:0005886">
    <property type="term" value="C:plasma membrane"/>
    <property type="evidence" value="ECO:0007669"/>
    <property type="project" value="UniProtKB-SubCell"/>
</dbReference>
<sequence>MDKPQALHPALALGVPLMLGGIGGAWLQLQQPLLWSGWAYAALAAAALLLGVLLWGRQPGLGLASRALPSLGWLLLGAALLFASTGGRALWFQAGALAAELEGRELVLEGLVAGLPRQGELGWQFEFEVTQATLAEPSRRARQGARAEPAEQPRQTGQAGQAVQVPQRVRLAWFAPRPGRGAATQANTPGTPGTQGTQGTQALSPSTLPELRAGQRWRLTARLQRPHGLANPGGFDFELRLWEQGIHATGSVRAGQGTPAPQLLGHGWHFPVQQARQWVRDRMQAHVQPSATAGVLAALVVGDQGAIPQAHWETFRITGVTHLMVVSGTHITLFAWMAMALIGLLWRVAGRRWPRLLLAVPTPVAAALGGLALGFVYAVFSGWGVPAQRAVLMLATLVLLQLSGRQWPWPFMWLAVMQMVVLLDPWALLSAGFWLSFVAVAILFATGQPLPTDGRSGRHYVLGLVRTQALMTLALAPLLLLWFGEFSLVGLLANLPAIPWVTLLVTPLALAGVLIWPLWLLAGWMIDALMLWLQALQHWPWAAITRPALPLVLALLAALGGLLLVLRWPWSLRAWGLLLIWPALAYSPARPPPGHFEWLAADVGQGTAVIVRTQNHTLVYDTGPPMGPHSDAAERVLLPLLQRHGELPSKVLISHIDSDHASGIATLARAFPQAEWRTSFDTQPWGLSSQRCLAGQSWVWDGVPFRILHPGPEDYAVRRPDNAMSCVLQVGHGAASLLLPGDIYIDEETRLALAQPDLRAGVLLAAHHGSRTSSGPVWLNTLQPQWVVIQAAHRSRYGHPHPQVLERLQERAIPWVATAQCGAAWGSSQRPEQVHCQRQQRQRYWQHPDGVGFEPEGVE</sequence>
<feature type="transmembrane region" description="Helical" evidence="7">
    <location>
        <begin position="425"/>
        <end position="445"/>
    </location>
</feature>
<dbReference type="NCBIfam" id="TIGR00360">
    <property type="entry name" value="ComEC_N-term"/>
    <property type="match status" value="1"/>
</dbReference>
<name>A0A060NJA7_9BURK</name>
<dbReference type="InterPro" id="IPR001279">
    <property type="entry name" value="Metallo-B-lactamas"/>
</dbReference>
<evidence type="ECO:0000256" key="5">
    <source>
        <dbReference type="ARBA" id="ARBA00023136"/>
    </source>
</evidence>
<keyword evidence="2" id="KW-1003">Cell membrane</keyword>
<evidence type="ECO:0000256" key="3">
    <source>
        <dbReference type="ARBA" id="ARBA00022692"/>
    </source>
</evidence>
<keyword evidence="3 7" id="KW-0812">Transmembrane</keyword>
<dbReference type="KEGG" id="cbaa:SRAA_1331"/>
<feature type="transmembrane region" description="Helical" evidence="7">
    <location>
        <begin position="67"/>
        <end position="91"/>
    </location>
</feature>
<dbReference type="Pfam" id="PF00753">
    <property type="entry name" value="Lactamase_B"/>
    <property type="match status" value="1"/>
</dbReference>
<feature type="transmembrane region" description="Helical" evidence="7">
    <location>
        <begin position="358"/>
        <end position="380"/>
    </location>
</feature>
<dbReference type="PANTHER" id="PTHR30619:SF1">
    <property type="entry name" value="RECOMBINATION PROTEIN 2"/>
    <property type="match status" value="1"/>
</dbReference>
<dbReference type="EMBL" id="AP014568">
    <property type="protein sequence ID" value="BAO81185.1"/>
    <property type="molecule type" value="Genomic_DNA"/>
</dbReference>
<feature type="compositionally biased region" description="Low complexity" evidence="6">
    <location>
        <begin position="181"/>
        <end position="202"/>
    </location>
</feature>
<dbReference type="NCBIfam" id="TIGR00361">
    <property type="entry name" value="ComEC_Rec2"/>
    <property type="match status" value="1"/>
</dbReference>
<dbReference type="SUPFAM" id="SSF56281">
    <property type="entry name" value="Metallo-hydrolase/oxidoreductase"/>
    <property type="match status" value="1"/>
</dbReference>